<dbReference type="eggNOG" id="KOG1584">
    <property type="taxonomic scope" value="Eukaryota"/>
</dbReference>
<sequence length="328" mass="36730">MGGVDEAAMTPLELMRHRNGLMHSESSVANGRGFVPRPTDVFVVTYPKCGTTWTTQICHQIRCVRAGRDDPSMDAMAFGEITQVVPWDILTLDCDQDLDADHVCDPRVFKSHERWEDVAKGAKYLCVVRNPVDVFYSFYNFLPAYMGIEPGAIAPEEFADAIFAGASHSGHCWQHFLGYLDARDGDEGKGEGKGEKIMMICFEDLKEDLPRCVRAIASFMGFHDMTPREIDRVVHASSFEFMRANATSFDDHFVRRKMWARCGIPESDWRGGGVGKVRHGGGCVGGGVIGMSEALRRRIDGKWNEVMRPRGFATYDDFRAAVNKVNTR</sequence>
<proteinExistence type="inferred from homology"/>
<dbReference type="EMBL" id="CP001333">
    <property type="protein sequence ID" value="ACO67819.1"/>
    <property type="molecule type" value="Genomic_DNA"/>
</dbReference>
<dbReference type="GO" id="GO:0008146">
    <property type="term" value="F:sulfotransferase activity"/>
    <property type="evidence" value="ECO:0007669"/>
    <property type="project" value="InterPro"/>
</dbReference>
<keyword evidence="2 3" id="KW-0808">Transferase</keyword>
<evidence type="ECO:0000313" key="6">
    <source>
        <dbReference type="Proteomes" id="UP000002009"/>
    </source>
</evidence>
<dbReference type="PANTHER" id="PTHR11783">
    <property type="entry name" value="SULFOTRANSFERASE SULT"/>
    <property type="match status" value="1"/>
</dbReference>
<dbReference type="InterPro" id="IPR000863">
    <property type="entry name" value="Sulfotransferase_dom"/>
</dbReference>
<dbReference type="Pfam" id="PF00685">
    <property type="entry name" value="Sulfotransfer_1"/>
    <property type="match status" value="1"/>
</dbReference>
<dbReference type="InParanoid" id="C1EI91"/>
<dbReference type="OrthoDB" id="205623at2759"/>
<reference evidence="5 6" key="1">
    <citation type="journal article" date="2009" name="Science">
        <title>Green evolution and dynamic adaptations revealed by genomes of the marine picoeukaryotes Micromonas.</title>
        <authorList>
            <person name="Worden A.Z."/>
            <person name="Lee J.H."/>
            <person name="Mock T."/>
            <person name="Rouze P."/>
            <person name="Simmons M.P."/>
            <person name="Aerts A.L."/>
            <person name="Allen A.E."/>
            <person name="Cuvelier M.L."/>
            <person name="Derelle E."/>
            <person name="Everett M.V."/>
            <person name="Foulon E."/>
            <person name="Grimwood J."/>
            <person name="Gundlach H."/>
            <person name="Henrissat B."/>
            <person name="Napoli C."/>
            <person name="McDonald S.M."/>
            <person name="Parker M.S."/>
            <person name="Rombauts S."/>
            <person name="Salamov A."/>
            <person name="Von Dassow P."/>
            <person name="Badger J.H."/>
            <person name="Coutinho P.M."/>
            <person name="Demir E."/>
            <person name="Dubchak I."/>
            <person name="Gentemann C."/>
            <person name="Eikrem W."/>
            <person name="Gready J.E."/>
            <person name="John U."/>
            <person name="Lanier W."/>
            <person name="Lindquist E.A."/>
            <person name="Lucas S."/>
            <person name="Mayer K.F."/>
            <person name="Moreau H."/>
            <person name="Not F."/>
            <person name="Otillar R."/>
            <person name="Panaud O."/>
            <person name="Pangilinan J."/>
            <person name="Paulsen I."/>
            <person name="Piegu B."/>
            <person name="Poliakov A."/>
            <person name="Robbens S."/>
            <person name="Schmutz J."/>
            <person name="Toulza E."/>
            <person name="Wyss T."/>
            <person name="Zelensky A."/>
            <person name="Zhou K."/>
            <person name="Armbrust E.V."/>
            <person name="Bhattacharya D."/>
            <person name="Goodenough U.W."/>
            <person name="Van de Peer Y."/>
            <person name="Grigoriev I.V."/>
        </authorList>
    </citation>
    <scope>NUCLEOTIDE SEQUENCE [LARGE SCALE GENOMIC DNA]</scope>
    <source>
        <strain evidence="6">RCC299 / NOUM17</strain>
    </source>
</reference>
<keyword evidence="6" id="KW-1185">Reference proteome</keyword>
<dbReference type="InterPro" id="IPR027417">
    <property type="entry name" value="P-loop_NTPase"/>
</dbReference>
<accession>C1EI91</accession>
<dbReference type="KEGG" id="mis:MICPUN_104367"/>
<evidence type="ECO:0000256" key="3">
    <source>
        <dbReference type="RuleBase" id="RU361155"/>
    </source>
</evidence>
<dbReference type="SUPFAM" id="SSF52540">
    <property type="entry name" value="P-loop containing nucleoside triphosphate hydrolases"/>
    <property type="match status" value="1"/>
</dbReference>
<dbReference type="Proteomes" id="UP000002009">
    <property type="component" value="Chromosome 15"/>
</dbReference>
<dbReference type="EC" id="2.8.2.-" evidence="3"/>
<dbReference type="OMA" id="FGPHECI"/>
<feature type="domain" description="Sulfotransferase" evidence="4">
    <location>
        <begin position="38"/>
        <end position="250"/>
    </location>
</feature>
<dbReference type="Gene3D" id="3.40.50.300">
    <property type="entry name" value="P-loop containing nucleotide triphosphate hydrolases"/>
    <property type="match status" value="1"/>
</dbReference>
<evidence type="ECO:0000256" key="1">
    <source>
        <dbReference type="ARBA" id="ARBA00005771"/>
    </source>
</evidence>
<evidence type="ECO:0000313" key="5">
    <source>
        <dbReference type="EMBL" id="ACO67819.1"/>
    </source>
</evidence>
<dbReference type="RefSeq" id="XP_002506561.1">
    <property type="nucleotide sequence ID" value="XM_002506515.1"/>
</dbReference>
<dbReference type="GeneID" id="8249314"/>
<evidence type="ECO:0000256" key="2">
    <source>
        <dbReference type="ARBA" id="ARBA00022679"/>
    </source>
</evidence>
<comment type="similarity">
    <text evidence="1 3">Belongs to the sulfotransferase 1 family.</text>
</comment>
<name>C1EI91_MICCC</name>
<gene>
    <name evidence="5" type="ORF">MICPUN_104367</name>
</gene>
<protein>
    <recommendedName>
        <fullName evidence="3">Sulfotransferase</fullName>
        <ecNumber evidence="3">2.8.2.-</ecNumber>
    </recommendedName>
</protein>
<evidence type="ECO:0000259" key="4">
    <source>
        <dbReference type="Pfam" id="PF00685"/>
    </source>
</evidence>
<organism evidence="5 6">
    <name type="scientific">Micromonas commoda (strain RCC299 / NOUM17 / CCMP2709)</name>
    <name type="common">Picoplanktonic green alga</name>
    <dbReference type="NCBI Taxonomy" id="296587"/>
    <lineage>
        <taxon>Eukaryota</taxon>
        <taxon>Viridiplantae</taxon>
        <taxon>Chlorophyta</taxon>
        <taxon>Mamiellophyceae</taxon>
        <taxon>Mamiellales</taxon>
        <taxon>Mamiellaceae</taxon>
        <taxon>Micromonas</taxon>
    </lineage>
</organism>
<dbReference type="AlphaFoldDB" id="C1EI91"/>